<keyword evidence="1" id="KW-1133">Transmembrane helix</keyword>
<gene>
    <name evidence="2" type="ORF">GCM10011514_00970</name>
</gene>
<dbReference type="Proteomes" id="UP000609064">
    <property type="component" value="Unassembled WGS sequence"/>
</dbReference>
<keyword evidence="3" id="KW-1185">Reference proteome</keyword>
<protein>
    <submittedName>
        <fullName evidence="2">Uncharacterized protein</fullName>
    </submittedName>
</protein>
<proteinExistence type="predicted"/>
<accession>A0A916YD95</accession>
<sequence>MNLITNDSLDLGFGNYSIKASGENARIISIGIFIFLVAAGFAYLAKQSNTN</sequence>
<comment type="caution">
    <text evidence="2">The sequence shown here is derived from an EMBL/GenBank/DDBJ whole genome shotgun (WGS) entry which is preliminary data.</text>
</comment>
<dbReference type="AlphaFoldDB" id="A0A916YD95"/>
<evidence type="ECO:0000313" key="3">
    <source>
        <dbReference type="Proteomes" id="UP000609064"/>
    </source>
</evidence>
<reference evidence="2" key="1">
    <citation type="journal article" date="2014" name="Int. J. Syst. Evol. Microbiol.">
        <title>Complete genome sequence of Corynebacterium casei LMG S-19264T (=DSM 44701T), isolated from a smear-ripened cheese.</title>
        <authorList>
            <consortium name="US DOE Joint Genome Institute (JGI-PGF)"/>
            <person name="Walter F."/>
            <person name="Albersmeier A."/>
            <person name="Kalinowski J."/>
            <person name="Ruckert C."/>
        </authorList>
    </citation>
    <scope>NUCLEOTIDE SEQUENCE</scope>
    <source>
        <strain evidence="2">CGMCC 1.15958</strain>
    </source>
</reference>
<organism evidence="2 3">
    <name type="scientific">Emticicia aquatilis</name>
    <dbReference type="NCBI Taxonomy" id="1537369"/>
    <lineage>
        <taxon>Bacteria</taxon>
        <taxon>Pseudomonadati</taxon>
        <taxon>Bacteroidota</taxon>
        <taxon>Cytophagia</taxon>
        <taxon>Cytophagales</taxon>
        <taxon>Leadbetterellaceae</taxon>
        <taxon>Emticicia</taxon>
    </lineage>
</organism>
<name>A0A916YD95_9BACT</name>
<dbReference type="EMBL" id="BMKK01000001">
    <property type="protein sequence ID" value="GGD40691.1"/>
    <property type="molecule type" value="Genomic_DNA"/>
</dbReference>
<keyword evidence="1" id="KW-0472">Membrane</keyword>
<dbReference type="RefSeq" id="WP_188763558.1">
    <property type="nucleotide sequence ID" value="NZ_BMKK01000001.1"/>
</dbReference>
<keyword evidence="1" id="KW-0812">Transmembrane</keyword>
<evidence type="ECO:0000313" key="2">
    <source>
        <dbReference type="EMBL" id="GGD40691.1"/>
    </source>
</evidence>
<evidence type="ECO:0000256" key="1">
    <source>
        <dbReference type="SAM" id="Phobius"/>
    </source>
</evidence>
<reference evidence="2" key="2">
    <citation type="submission" date="2020-09" db="EMBL/GenBank/DDBJ databases">
        <authorList>
            <person name="Sun Q."/>
            <person name="Zhou Y."/>
        </authorList>
    </citation>
    <scope>NUCLEOTIDE SEQUENCE</scope>
    <source>
        <strain evidence="2">CGMCC 1.15958</strain>
    </source>
</reference>
<feature type="transmembrane region" description="Helical" evidence="1">
    <location>
        <begin position="25"/>
        <end position="45"/>
    </location>
</feature>